<evidence type="ECO:0000256" key="1">
    <source>
        <dbReference type="ARBA" id="ARBA00007734"/>
    </source>
</evidence>
<evidence type="ECO:0000256" key="2">
    <source>
        <dbReference type="SAM" id="MobiDB-lite"/>
    </source>
</evidence>
<dbReference type="AlphaFoldDB" id="A0A6N8CM99"/>
<organism evidence="4 5">
    <name type="scientific">Terrilactibacillus tamarindi</name>
    <dbReference type="NCBI Taxonomy" id="2599694"/>
    <lineage>
        <taxon>Bacteria</taxon>
        <taxon>Bacillati</taxon>
        <taxon>Bacillota</taxon>
        <taxon>Bacilli</taxon>
        <taxon>Bacillales</taxon>
        <taxon>Bacillaceae</taxon>
        <taxon>Terrilactibacillus</taxon>
    </lineage>
</organism>
<gene>
    <name evidence="4" type="ORF">GMB86_00940</name>
</gene>
<feature type="region of interest" description="Disordered" evidence="2">
    <location>
        <begin position="1"/>
        <end position="20"/>
    </location>
</feature>
<dbReference type="Gene3D" id="1.10.530.10">
    <property type="match status" value="1"/>
</dbReference>
<evidence type="ECO:0000313" key="5">
    <source>
        <dbReference type="Proteomes" id="UP000440978"/>
    </source>
</evidence>
<protein>
    <submittedName>
        <fullName evidence="4">Transglycosylase SLT domain-containing protein</fullName>
    </submittedName>
</protein>
<comment type="similarity">
    <text evidence="1">Belongs to the transglycosylase Slt family.</text>
</comment>
<evidence type="ECO:0000259" key="3">
    <source>
        <dbReference type="Pfam" id="PF01464"/>
    </source>
</evidence>
<dbReference type="InterPro" id="IPR023346">
    <property type="entry name" value="Lysozyme-like_dom_sf"/>
</dbReference>
<dbReference type="InterPro" id="IPR000189">
    <property type="entry name" value="Transglyc_AS"/>
</dbReference>
<dbReference type="EMBL" id="WNHB01000001">
    <property type="protein sequence ID" value="MTT30580.1"/>
    <property type="molecule type" value="Genomic_DNA"/>
</dbReference>
<dbReference type="Pfam" id="PF01464">
    <property type="entry name" value="SLT"/>
    <property type="match status" value="1"/>
</dbReference>
<proteinExistence type="inferred from homology"/>
<evidence type="ECO:0000313" key="4">
    <source>
        <dbReference type="EMBL" id="MTT30580.1"/>
    </source>
</evidence>
<sequence>MNNTLTPVNNDSSPFESENRSSSFSTLFSLILNALEQKENLPLPDSSSSRTGTNFLSNQLNSSYYGSDPLSNVVSTTNKPATDFNKIDDNTINNLINQSAIKNQVDPKLVQSIIKHESSGNPHATSPAGAKGVMQLMPTTAASLGITDAYDPKQNIEGGTKYLGDLLKKYNGNKELALAAYNAGSGNVDKYDGIPPFKETQKYVRHVLDTYYS</sequence>
<dbReference type="Proteomes" id="UP000440978">
    <property type="component" value="Unassembled WGS sequence"/>
</dbReference>
<dbReference type="CDD" id="cd00254">
    <property type="entry name" value="LT-like"/>
    <property type="match status" value="1"/>
</dbReference>
<dbReference type="PANTHER" id="PTHR37423:SF2">
    <property type="entry name" value="MEMBRANE-BOUND LYTIC MUREIN TRANSGLYCOSYLASE C"/>
    <property type="match status" value="1"/>
</dbReference>
<comment type="caution">
    <text evidence="4">The sequence shown here is derived from an EMBL/GenBank/DDBJ whole genome shotgun (WGS) entry which is preliminary data.</text>
</comment>
<feature type="domain" description="Transglycosylase SLT" evidence="3">
    <location>
        <begin position="95"/>
        <end position="203"/>
    </location>
</feature>
<dbReference type="InterPro" id="IPR008258">
    <property type="entry name" value="Transglycosylase_SLT_dom_1"/>
</dbReference>
<accession>A0A6N8CM99</accession>
<feature type="compositionally biased region" description="Polar residues" evidence="2">
    <location>
        <begin position="1"/>
        <end position="11"/>
    </location>
</feature>
<keyword evidence="5" id="KW-1185">Reference proteome</keyword>
<dbReference type="SUPFAM" id="SSF53955">
    <property type="entry name" value="Lysozyme-like"/>
    <property type="match status" value="1"/>
</dbReference>
<dbReference type="OrthoDB" id="9815002at2"/>
<dbReference type="PANTHER" id="PTHR37423">
    <property type="entry name" value="SOLUBLE LYTIC MUREIN TRANSGLYCOSYLASE-RELATED"/>
    <property type="match status" value="1"/>
</dbReference>
<dbReference type="GO" id="GO:0016020">
    <property type="term" value="C:membrane"/>
    <property type="evidence" value="ECO:0007669"/>
    <property type="project" value="InterPro"/>
</dbReference>
<dbReference type="GO" id="GO:0000270">
    <property type="term" value="P:peptidoglycan metabolic process"/>
    <property type="evidence" value="ECO:0007669"/>
    <property type="project" value="InterPro"/>
</dbReference>
<reference evidence="4 5" key="1">
    <citation type="submission" date="2019-11" db="EMBL/GenBank/DDBJ databases">
        <title>Terrilactibacillus tamarindus sp. nov. BCM23-1 isolated from bark of Tamarindus indica.</title>
        <authorList>
            <person name="Kingkaew E."/>
            <person name="Tanasupawat S."/>
        </authorList>
    </citation>
    <scope>NUCLEOTIDE SEQUENCE [LARGE SCALE GENOMIC DNA]</scope>
    <source>
        <strain evidence="4 5">BCM23-1</strain>
    </source>
</reference>
<dbReference type="PROSITE" id="PS00922">
    <property type="entry name" value="TRANSGLYCOSYLASE"/>
    <property type="match status" value="1"/>
</dbReference>
<dbReference type="GO" id="GO:0008933">
    <property type="term" value="F:peptidoglycan lytic transglycosylase activity"/>
    <property type="evidence" value="ECO:0007669"/>
    <property type="project" value="InterPro"/>
</dbReference>
<name>A0A6N8CM99_9BACI</name>